<protein>
    <submittedName>
        <fullName evidence="1">Uncharacterized protein</fullName>
    </submittedName>
</protein>
<dbReference type="AlphaFoldDB" id="A0A835T8R5"/>
<name>A0A835T8R5_CHLIN</name>
<dbReference type="EMBL" id="JAEHOC010000014">
    <property type="protein sequence ID" value="KAG2435874.1"/>
    <property type="molecule type" value="Genomic_DNA"/>
</dbReference>
<gene>
    <name evidence="1" type="ORF">HXX76_007069</name>
</gene>
<reference evidence="1" key="1">
    <citation type="journal article" date="2020" name="bioRxiv">
        <title>Comparative genomics of Chlamydomonas.</title>
        <authorList>
            <person name="Craig R.J."/>
            <person name="Hasan A.R."/>
            <person name="Ness R.W."/>
            <person name="Keightley P.D."/>
        </authorList>
    </citation>
    <scope>NUCLEOTIDE SEQUENCE</scope>
    <source>
        <strain evidence="1">SAG 7.73</strain>
    </source>
</reference>
<dbReference type="Proteomes" id="UP000650467">
    <property type="component" value="Unassembled WGS sequence"/>
</dbReference>
<proteinExistence type="predicted"/>
<organism evidence="1 2">
    <name type="scientific">Chlamydomonas incerta</name>
    <dbReference type="NCBI Taxonomy" id="51695"/>
    <lineage>
        <taxon>Eukaryota</taxon>
        <taxon>Viridiplantae</taxon>
        <taxon>Chlorophyta</taxon>
        <taxon>core chlorophytes</taxon>
        <taxon>Chlorophyceae</taxon>
        <taxon>CS clade</taxon>
        <taxon>Chlamydomonadales</taxon>
        <taxon>Chlamydomonadaceae</taxon>
        <taxon>Chlamydomonas</taxon>
    </lineage>
</organism>
<evidence type="ECO:0000313" key="1">
    <source>
        <dbReference type="EMBL" id="KAG2435874.1"/>
    </source>
</evidence>
<accession>A0A835T8R5</accession>
<keyword evidence="2" id="KW-1185">Reference proteome</keyword>
<evidence type="ECO:0000313" key="2">
    <source>
        <dbReference type="Proteomes" id="UP000650467"/>
    </source>
</evidence>
<comment type="caution">
    <text evidence="1">The sequence shown here is derived from an EMBL/GenBank/DDBJ whole genome shotgun (WGS) entry which is preliminary data.</text>
</comment>
<sequence length="184" mass="18909">MCAIYLPAAEAPSCNAVDAGTLEFADAGQAVSPANLEDRFEGTLAAKRQSPQSPPTLPGETAVVPELNTSSGNAPPSIPTVSTASLDAWCRSALFGTCSDVVSLAGGVGMAAFSDDNDGGQEAGSQHATATSFDMEIDSWLNDSPASPEEPQPTSAVADCIGYRRDLLTQLTSQRARTSTDALL</sequence>